<dbReference type="HOGENOM" id="CLU_2453991_0_0_10"/>
<dbReference type="KEGG" id="zpr:ZPR_0149"/>
<dbReference type="RefSeq" id="WP_013069665.1">
    <property type="nucleotide sequence ID" value="NC_014041.1"/>
</dbReference>
<evidence type="ECO:0000313" key="1">
    <source>
        <dbReference type="EMBL" id="ADF50512.1"/>
    </source>
</evidence>
<dbReference type="AlphaFoldDB" id="D5BCJ9"/>
<reference evidence="1 2" key="1">
    <citation type="journal article" date="2010" name="BMC Genomics">
        <title>The complete genome of Zunongwangia profunda SM-A87 reveals its adaptation to the deep-sea environment and ecological role in sedimentary organic nitrogen degradation.</title>
        <authorList>
            <person name="Qin Q.L."/>
            <person name="Zhang X.Y."/>
            <person name="Wang X.M."/>
            <person name="Liu G.M."/>
            <person name="Chen X.L."/>
            <person name="Xie B.B."/>
            <person name="Dang H.Y."/>
            <person name="Zhou B.C."/>
            <person name="Yu J."/>
            <person name="Zhang Y.Z."/>
        </authorList>
    </citation>
    <scope>NUCLEOTIDE SEQUENCE [LARGE SCALE GENOMIC DNA]</scope>
    <source>
        <strain evidence="2">DSM 18752 / CCTCC AB 206139 / SM-A87</strain>
    </source>
</reference>
<protein>
    <submittedName>
        <fullName evidence="1">Uncharacterized protein</fullName>
    </submittedName>
</protein>
<evidence type="ECO:0000313" key="2">
    <source>
        <dbReference type="Proteomes" id="UP000001654"/>
    </source>
</evidence>
<proteinExistence type="predicted"/>
<name>D5BCJ9_ZUNPS</name>
<organism evidence="1 2">
    <name type="scientific">Zunongwangia profunda (strain DSM 18752 / CCTCC AB 206139 / SM-A87)</name>
    <name type="common">Wangia profunda</name>
    <dbReference type="NCBI Taxonomy" id="655815"/>
    <lineage>
        <taxon>Bacteria</taxon>
        <taxon>Pseudomonadati</taxon>
        <taxon>Bacteroidota</taxon>
        <taxon>Flavobacteriia</taxon>
        <taxon>Flavobacteriales</taxon>
        <taxon>Flavobacteriaceae</taxon>
        <taxon>Zunongwangia</taxon>
    </lineage>
</organism>
<accession>D5BCJ9</accession>
<sequence>MRYKTNPNWYENELIVDVKEVTEEEAKRRLEEHPDKWKKTEDGIELSDEDALTLIKTSVIIDHWSTLDFQIEDKESFVVGYIKTKSRTE</sequence>
<dbReference type="OrthoDB" id="1493889at2"/>
<gene>
    <name evidence="1" type="ordered locus">ZPR_0149</name>
</gene>
<dbReference type="Proteomes" id="UP000001654">
    <property type="component" value="Chromosome"/>
</dbReference>
<keyword evidence="2" id="KW-1185">Reference proteome</keyword>
<dbReference type="EMBL" id="CP001650">
    <property type="protein sequence ID" value="ADF50512.1"/>
    <property type="molecule type" value="Genomic_DNA"/>
</dbReference>